<evidence type="ECO:0000256" key="1">
    <source>
        <dbReference type="ARBA" id="ARBA00023004"/>
    </source>
</evidence>
<name>A0A9P4LM53_9PLEO</name>
<gene>
    <name evidence="3" type="ORF">EK21DRAFT_113662</name>
</gene>
<keyword evidence="4" id="KW-1185">Reference proteome</keyword>
<sequence>MDQAFELLKTSRGVELADDELSKQPLTSSSFAPLISTLHPTHPREARTLTEVLTLCTQPSDDGGLNLTPTTPLTPCHQRKIHFLISAWLESLNSSNRSVTPPTPLPSRPSKRRGMTLTEKIFAHHDISRQGYVRSGMTISVSVDWILASDASWGGMSRTCNALNSPGIFRNNRFWLALDHVIDPRINHRPEVKKLIEQSGKGV</sequence>
<dbReference type="AlphaFoldDB" id="A0A9P4LM53"/>
<keyword evidence="1" id="KW-0408">Iron</keyword>
<feature type="region of interest" description="Disordered" evidence="2">
    <location>
        <begin position="95"/>
        <end position="114"/>
    </location>
</feature>
<dbReference type="SUPFAM" id="SSF53732">
    <property type="entry name" value="Aconitase iron-sulfur domain"/>
    <property type="match status" value="1"/>
</dbReference>
<comment type="caution">
    <text evidence="3">The sequence shown here is derived from an EMBL/GenBank/DDBJ whole genome shotgun (WGS) entry which is preliminary data.</text>
</comment>
<evidence type="ECO:0000256" key="2">
    <source>
        <dbReference type="SAM" id="MobiDB-lite"/>
    </source>
</evidence>
<evidence type="ECO:0000313" key="4">
    <source>
        <dbReference type="Proteomes" id="UP000799777"/>
    </source>
</evidence>
<dbReference type="InterPro" id="IPR036008">
    <property type="entry name" value="Aconitase_4Fe-4S_dom"/>
</dbReference>
<dbReference type="Gene3D" id="3.30.499.10">
    <property type="entry name" value="Aconitase, domain 3"/>
    <property type="match status" value="1"/>
</dbReference>
<proteinExistence type="predicted"/>
<accession>A0A9P4LM53</accession>
<reference evidence="3" key="1">
    <citation type="journal article" date="2020" name="Stud. Mycol.">
        <title>101 Dothideomycetes genomes: a test case for predicting lifestyles and emergence of pathogens.</title>
        <authorList>
            <person name="Haridas S."/>
            <person name="Albert R."/>
            <person name="Binder M."/>
            <person name="Bloem J."/>
            <person name="Labutti K."/>
            <person name="Salamov A."/>
            <person name="Andreopoulos B."/>
            <person name="Baker S."/>
            <person name="Barry K."/>
            <person name="Bills G."/>
            <person name="Bluhm B."/>
            <person name="Cannon C."/>
            <person name="Castanera R."/>
            <person name="Culley D."/>
            <person name="Daum C."/>
            <person name="Ezra D."/>
            <person name="Gonzalez J."/>
            <person name="Henrissat B."/>
            <person name="Kuo A."/>
            <person name="Liang C."/>
            <person name="Lipzen A."/>
            <person name="Lutzoni F."/>
            <person name="Magnuson J."/>
            <person name="Mondo S."/>
            <person name="Nolan M."/>
            <person name="Ohm R."/>
            <person name="Pangilinan J."/>
            <person name="Park H.-J."/>
            <person name="Ramirez L."/>
            <person name="Alfaro M."/>
            <person name="Sun H."/>
            <person name="Tritt A."/>
            <person name="Yoshinaga Y."/>
            <person name="Zwiers L.-H."/>
            <person name="Turgeon B."/>
            <person name="Goodwin S."/>
            <person name="Spatafora J."/>
            <person name="Crous P."/>
            <person name="Grigoriev I."/>
        </authorList>
    </citation>
    <scope>NUCLEOTIDE SEQUENCE</scope>
    <source>
        <strain evidence="3">CBS 110217</strain>
    </source>
</reference>
<dbReference type="EMBL" id="ML978210">
    <property type="protein sequence ID" value="KAF2028649.1"/>
    <property type="molecule type" value="Genomic_DNA"/>
</dbReference>
<evidence type="ECO:0000313" key="3">
    <source>
        <dbReference type="EMBL" id="KAF2028649.1"/>
    </source>
</evidence>
<dbReference type="InterPro" id="IPR015931">
    <property type="entry name" value="Acnase/IPM_dHydase_lsu_aba_1/3"/>
</dbReference>
<protein>
    <submittedName>
        <fullName evidence="3">Uncharacterized protein</fullName>
    </submittedName>
</protein>
<dbReference type="OrthoDB" id="419183at2759"/>
<dbReference type="Proteomes" id="UP000799777">
    <property type="component" value="Unassembled WGS sequence"/>
</dbReference>
<organism evidence="3 4">
    <name type="scientific">Setomelanomma holmii</name>
    <dbReference type="NCBI Taxonomy" id="210430"/>
    <lineage>
        <taxon>Eukaryota</taxon>
        <taxon>Fungi</taxon>
        <taxon>Dikarya</taxon>
        <taxon>Ascomycota</taxon>
        <taxon>Pezizomycotina</taxon>
        <taxon>Dothideomycetes</taxon>
        <taxon>Pleosporomycetidae</taxon>
        <taxon>Pleosporales</taxon>
        <taxon>Pleosporineae</taxon>
        <taxon>Phaeosphaeriaceae</taxon>
        <taxon>Setomelanomma</taxon>
    </lineage>
</organism>